<gene>
    <name evidence="1" type="ORF">GCM10011492_02400</name>
</gene>
<dbReference type="EMBL" id="BMHI01000001">
    <property type="protein sequence ID" value="GGB16197.1"/>
    <property type="molecule type" value="Genomic_DNA"/>
</dbReference>
<dbReference type="Proteomes" id="UP000636793">
    <property type="component" value="Unassembled WGS sequence"/>
</dbReference>
<reference evidence="1" key="2">
    <citation type="submission" date="2020-09" db="EMBL/GenBank/DDBJ databases">
        <authorList>
            <person name="Sun Q."/>
            <person name="Zhou Y."/>
        </authorList>
    </citation>
    <scope>NUCLEOTIDE SEQUENCE</scope>
    <source>
        <strain evidence="1">CGMCC 1.15085</strain>
    </source>
</reference>
<protein>
    <submittedName>
        <fullName evidence="1">Uncharacterized protein</fullName>
    </submittedName>
</protein>
<dbReference type="RefSeq" id="WP_188835148.1">
    <property type="nucleotide sequence ID" value="NZ_BMHI01000001.1"/>
</dbReference>
<dbReference type="AlphaFoldDB" id="A0A916STU3"/>
<reference evidence="1" key="1">
    <citation type="journal article" date="2014" name="Int. J. Syst. Evol. Microbiol.">
        <title>Complete genome sequence of Corynebacterium casei LMG S-19264T (=DSM 44701T), isolated from a smear-ripened cheese.</title>
        <authorList>
            <consortium name="US DOE Joint Genome Institute (JGI-PGF)"/>
            <person name="Walter F."/>
            <person name="Albersmeier A."/>
            <person name="Kalinowski J."/>
            <person name="Ruckert C."/>
        </authorList>
    </citation>
    <scope>NUCLEOTIDE SEQUENCE</scope>
    <source>
        <strain evidence="1">CGMCC 1.15085</strain>
    </source>
</reference>
<organism evidence="1 2">
    <name type="scientific">Flexivirga endophytica</name>
    <dbReference type="NCBI Taxonomy" id="1849103"/>
    <lineage>
        <taxon>Bacteria</taxon>
        <taxon>Bacillati</taxon>
        <taxon>Actinomycetota</taxon>
        <taxon>Actinomycetes</taxon>
        <taxon>Micrococcales</taxon>
        <taxon>Dermacoccaceae</taxon>
        <taxon>Flexivirga</taxon>
    </lineage>
</organism>
<sequence>MTDDEPRIGPDPGSEEFQTLAAAVRTYSRLVAQSRSQPMSIDPVDLLHALSDVGEASVAMVRNAGAG</sequence>
<accession>A0A916STU3</accession>
<comment type="caution">
    <text evidence="1">The sequence shown here is derived from an EMBL/GenBank/DDBJ whole genome shotgun (WGS) entry which is preliminary data.</text>
</comment>
<proteinExistence type="predicted"/>
<keyword evidence="2" id="KW-1185">Reference proteome</keyword>
<evidence type="ECO:0000313" key="1">
    <source>
        <dbReference type="EMBL" id="GGB16197.1"/>
    </source>
</evidence>
<evidence type="ECO:0000313" key="2">
    <source>
        <dbReference type="Proteomes" id="UP000636793"/>
    </source>
</evidence>
<name>A0A916STU3_9MICO</name>